<evidence type="ECO:0000256" key="3">
    <source>
        <dbReference type="ARBA" id="ARBA00022771"/>
    </source>
</evidence>
<feature type="domain" description="RING-type" evidence="8">
    <location>
        <begin position="241"/>
        <end position="293"/>
    </location>
</feature>
<evidence type="ECO:0000256" key="4">
    <source>
        <dbReference type="ARBA" id="ARBA00022786"/>
    </source>
</evidence>
<dbReference type="Pfam" id="PF00787">
    <property type="entry name" value="PX"/>
    <property type="match status" value="1"/>
</dbReference>
<feature type="region of interest" description="Disordered" evidence="7">
    <location>
        <begin position="208"/>
        <end position="234"/>
    </location>
</feature>
<evidence type="ECO:0000259" key="8">
    <source>
        <dbReference type="PROSITE" id="PS50089"/>
    </source>
</evidence>
<dbReference type="InterPro" id="IPR013083">
    <property type="entry name" value="Znf_RING/FYVE/PHD"/>
</dbReference>
<dbReference type="Pfam" id="PF12678">
    <property type="entry name" value="zf-rbx1"/>
    <property type="match status" value="1"/>
</dbReference>
<organism evidence="10 11">
    <name type="scientific">Globisporangium ultimum (strain ATCC 200006 / CBS 805.95 / DAOM BR144)</name>
    <name type="common">Pythium ultimum</name>
    <dbReference type="NCBI Taxonomy" id="431595"/>
    <lineage>
        <taxon>Eukaryota</taxon>
        <taxon>Sar</taxon>
        <taxon>Stramenopiles</taxon>
        <taxon>Oomycota</taxon>
        <taxon>Peronosporomycetes</taxon>
        <taxon>Pythiales</taxon>
        <taxon>Pythiaceae</taxon>
        <taxon>Globisporangium</taxon>
    </lineage>
</organism>
<keyword evidence="11" id="KW-1185">Reference proteome</keyword>
<reference evidence="11" key="1">
    <citation type="journal article" date="2010" name="Genome Biol.">
        <title>Genome sequence of the necrotrophic plant pathogen Pythium ultimum reveals original pathogenicity mechanisms and effector repertoire.</title>
        <authorList>
            <person name="Levesque C.A."/>
            <person name="Brouwer H."/>
            <person name="Cano L."/>
            <person name="Hamilton J.P."/>
            <person name="Holt C."/>
            <person name="Huitema E."/>
            <person name="Raffaele S."/>
            <person name="Robideau G.P."/>
            <person name="Thines M."/>
            <person name="Win J."/>
            <person name="Zerillo M.M."/>
            <person name="Beakes G.W."/>
            <person name="Boore J.L."/>
            <person name="Busam D."/>
            <person name="Dumas B."/>
            <person name="Ferriera S."/>
            <person name="Fuerstenberg S.I."/>
            <person name="Gachon C.M."/>
            <person name="Gaulin E."/>
            <person name="Govers F."/>
            <person name="Grenville-Briggs L."/>
            <person name="Horner N."/>
            <person name="Hostetler J."/>
            <person name="Jiang R.H."/>
            <person name="Johnson J."/>
            <person name="Krajaejun T."/>
            <person name="Lin H."/>
            <person name="Meijer H.J."/>
            <person name="Moore B."/>
            <person name="Morris P."/>
            <person name="Phuntmart V."/>
            <person name="Puiu D."/>
            <person name="Shetty J."/>
            <person name="Stajich J.E."/>
            <person name="Tripathy S."/>
            <person name="Wawra S."/>
            <person name="van West P."/>
            <person name="Whitty B.R."/>
            <person name="Coutinho P.M."/>
            <person name="Henrissat B."/>
            <person name="Martin F."/>
            <person name="Thomas P.D."/>
            <person name="Tyler B.M."/>
            <person name="De Vries R.P."/>
            <person name="Kamoun S."/>
            <person name="Yandell M."/>
            <person name="Tisserat N."/>
            <person name="Buell C.R."/>
        </authorList>
    </citation>
    <scope>NUCLEOTIDE SEQUENCE</scope>
    <source>
        <strain evidence="11">DAOM:BR144</strain>
    </source>
</reference>
<dbReference type="SMART" id="SM00184">
    <property type="entry name" value="RING"/>
    <property type="match status" value="1"/>
</dbReference>
<feature type="domain" description="PX" evidence="9">
    <location>
        <begin position="32"/>
        <end position="185"/>
    </location>
</feature>
<dbReference type="InterPro" id="IPR024766">
    <property type="entry name" value="Znf_RING_H2"/>
</dbReference>
<dbReference type="InterPro" id="IPR001841">
    <property type="entry name" value="Znf_RING"/>
</dbReference>
<keyword evidence="5" id="KW-0862">Zinc</keyword>
<dbReference type="GO" id="GO:0016567">
    <property type="term" value="P:protein ubiquitination"/>
    <property type="evidence" value="ECO:0007669"/>
    <property type="project" value="TreeGrafter"/>
</dbReference>
<keyword evidence="4" id="KW-0833">Ubl conjugation pathway</keyword>
<dbReference type="InterPro" id="IPR036871">
    <property type="entry name" value="PX_dom_sf"/>
</dbReference>
<dbReference type="PROSITE" id="PS50089">
    <property type="entry name" value="ZF_RING_2"/>
    <property type="match status" value="1"/>
</dbReference>
<dbReference type="eggNOG" id="ENOG502S1BR">
    <property type="taxonomic scope" value="Eukaryota"/>
</dbReference>
<dbReference type="PANTHER" id="PTHR15710:SF217">
    <property type="entry name" value="E3 UBIQUITIN-PROTEIN LIGASE RDUF2"/>
    <property type="match status" value="1"/>
</dbReference>
<protein>
    <recommendedName>
        <fullName evidence="12">RING-type domain-containing protein</fullName>
    </recommendedName>
</protein>
<accession>K3WCZ8</accession>
<dbReference type="VEuPathDB" id="FungiDB:PYU1_G002836"/>
<evidence type="ECO:0000313" key="11">
    <source>
        <dbReference type="Proteomes" id="UP000019132"/>
    </source>
</evidence>
<dbReference type="Proteomes" id="UP000019132">
    <property type="component" value="Unassembled WGS sequence"/>
</dbReference>
<dbReference type="InParanoid" id="K3WCZ8"/>
<keyword evidence="3 6" id="KW-0863">Zinc-finger</keyword>
<evidence type="ECO:0000313" key="10">
    <source>
        <dbReference type="EnsemblProtists" id="PYU1_T002839"/>
    </source>
</evidence>
<dbReference type="AlphaFoldDB" id="K3WCZ8"/>
<evidence type="ECO:0000256" key="2">
    <source>
        <dbReference type="ARBA" id="ARBA00022723"/>
    </source>
</evidence>
<proteinExistence type="predicted"/>
<dbReference type="HOGENOM" id="CLU_066129_0_0_1"/>
<evidence type="ECO:0000256" key="5">
    <source>
        <dbReference type="ARBA" id="ARBA00022833"/>
    </source>
</evidence>
<evidence type="ECO:0008006" key="12">
    <source>
        <dbReference type="Google" id="ProtNLM"/>
    </source>
</evidence>
<dbReference type="GO" id="GO:0035091">
    <property type="term" value="F:phosphatidylinositol binding"/>
    <property type="evidence" value="ECO:0007669"/>
    <property type="project" value="InterPro"/>
</dbReference>
<dbReference type="STRING" id="431595.K3WCZ8"/>
<dbReference type="SUPFAM" id="SSF57850">
    <property type="entry name" value="RING/U-box"/>
    <property type="match status" value="1"/>
</dbReference>
<evidence type="ECO:0000256" key="6">
    <source>
        <dbReference type="PROSITE-ProRule" id="PRU00175"/>
    </source>
</evidence>
<evidence type="ECO:0000259" key="9">
    <source>
        <dbReference type="PROSITE" id="PS50195"/>
    </source>
</evidence>
<keyword evidence="2" id="KW-0479">Metal-binding</keyword>
<dbReference type="GO" id="GO:0061630">
    <property type="term" value="F:ubiquitin protein ligase activity"/>
    <property type="evidence" value="ECO:0007669"/>
    <property type="project" value="TreeGrafter"/>
</dbReference>
<dbReference type="PROSITE" id="PS50195">
    <property type="entry name" value="PX"/>
    <property type="match status" value="1"/>
</dbReference>
<feature type="compositionally biased region" description="Acidic residues" evidence="7">
    <location>
        <begin position="208"/>
        <end position="230"/>
    </location>
</feature>
<dbReference type="SUPFAM" id="SSF64268">
    <property type="entry name" value="PX domain"/>
    <property type="match status" value="1"/>
</dbReference>
<dbReference type="Gene3D" id="3.30.40.10">
    <property type="entry name" value="Zinc/RING finger domain, C3HC4 (zinc finger)"/>
    <property type="match status" value="1"/>
</dbReference>
<dbReference type="Gene3D" id="3.30.1520.10">
    <property type="entry name" value="Phox-like domain"/>
    <property type="match status" value="1"/>
</dbReference>
<reference evidence="10" key="3">
    <citation type="submission" date="2015-02" db="UniProtKB">
        <authorList>
            <consortium name="EnsemblProtists"/>
        </authorList>
    </citation>
    <scope>IDENTIFICATION</scope>
    <source>
        <strain evidence="10">DAOM BR144</strain>
    </source>
</reference>
<sequence length="317" mass="36480">MEAKLLVSSGLFRESHFRRLFKARHHEISAMEIRTHALPIALVSDPTTPRFTVYALQIQSSLRREPCAWTLEKRYSEFVTFRVQYLRHIREWESAVGFSTIKNSLALVLISNALRKPITPTFPRKHMRCDTDEIIRARRMGLQAFVRKLLDTYADLSVYMATGHDTLQHGHEQLRAMFTKLEQFLEIPQALKEIERIQVAAILSLQDVEDEEEDENDAQRPEDDDDENEKDTETSGGRVVCCICLTKRSRCHSEQQRHDGSAQMMVKLPCNHQFHEDCVIDWFNASPTCPLCRRTSIAVVAAPLAMPELVSREVSVS</sequence>
<dbReference type="EnsemblProtists" id="PYU1_T002839">
    <property type="protein sequence ID" value="PYU1_T002839"/>
    <property type="gene ID" value="PYU1_G002836"/>
</dbReference>
<evidence type="ECO:0000256" key="7">
    <source>
        <dbReference type="SAM" id="MobiDB-lite"/>
    </source>
</evidence>
<reference evidence="11" key="2">
    <citation type="submission" date="2010-04" db="EMBL/GenBank/DDBJ databases">
        <authorList>
            <person name="Buell R."/>
            <person name="Hamilton J."/>
            <person name="Hostetler J."/>
        </authorList>
    </citation>
    <scope>NUCLEOTIDE SEQUENCE [LARGE SCALE GENOMIC DNA]</scope>
    <source>
        <strain evidence="11">DAOM:BR144</strain>
    </source>
</reference>
<dbReference type="PANTHER" id="PTHR15710">
    <property type="entry name" value="E3 UBIQUITIN-PROTEIN LIGASE PRAJA"/>
    <property type="match status" value="1"/>
</dbReference>
<comment type="pathway">
    <text evidence="1">Protein modification; protein ubiquitination.</text>
</comment>
<dbReference type="InterPro" id="IPR001683">
    <property type="entry name" value="PX_dom"/>
</dbReference>
<evidence type="ECO:0000256" key="1">
    <source>
        <dbReference type="ARBA" id="ARBA00004906"/>
    </source>
</evidence>
<name>K3WCZ8_GLOUD</name>
<dbReference type="GO" id="GO:0008270">
    <property type="term" value="F:zinc ion binding"/>
    <property type="evidence" value="ECO:0007669"/>
    <property type="project" value="UniProtKB-KW"/>
</dbReference>
<dbReference type="GO" id="GO:0005737">
    <property type="term" value="C:cytoplasm"/>
    <property type="evidence" value="ECO:0007669"/>
    <property type="project" value="TreeGrafter"/>
</dbReference>
<dbReference type="EMBL" id="GL376628">
    <property type="status" value="NOT_ANNOTATED_CDS"/>
    <property type="molecule type" value="Genomic_DNA"/>
</dbReference>
<dbReference type="OMA" id="FPKKHIC"/>